<dbReference type="AlphaFoldDB" id="A0A1E7NF13"/>
<proteinExistence type="predicted"/>
<sequence>MVRSEWAAGLGRLVGAAAELGEAGRQAVLRGGRSAAGGRWALAALGSVAPPQVPVSEPWKLSLGMLIGRHPRTPGVVHKLLGLLDGYGAVHLGPSKVGFDGEEVEWDKVVEVRTRNAFEVLTTSALEQDVDRIREFLPPLPGRKWAVTRAGEALATVVLAALERGSVDQRLDELTVPAQIVHRGLLGRPRTLDAGCFAAATLVIVGQARESLIATARQRGIPVRPAAAAAEDDRAEHVAVLRERTDAVARLLSRIERSDPDAAETADEAEEAETADEAGTSAAPPQLSLAKAPLDRGPVDHEVRRA</sequence>
<feature type="compositionally biased region" description="Basic and acidic residues" evidence="1">
    <location>
        <begin position="293"/>
        <end position="306"/>
    </location>
</feature>
<dbReference type="OrthoDB" id="4827344at2"/>
<dbReference type="GeneID" id="97487608"/>
<dbReference type="EMBL" id="BMUB01000011">
    <property type="protein sequence ID" value="GGU88094.1"/>
    <property type="molecule type" value="Genomic_DNA"/>
</dbReference>
<comment type="caution">
    <text evidence="3">The sequence shown here is derived from an EMBL/GenBank/DDBJ whole genome shotgun (WGS) entry which is preliminary data.</text>
</comment>
<feature type="compositionally biased region" description="Acidic residues" evidence="1">
    <location>
        <begin position="261"/>
        <end position="276"/>
    </location>
</feature>
<evidence type="ECO:0000313" key="2">
    <source>
        <dbReference type="EMBL" id="GGU88094.1"/>
    </source>
</evidence>
<dbReference type="Proteomes" id="UP000037395">
    <property type="component" value="Unassembled WGS sequence"/>
</dbReference>
<organism evidence="3 4">
    <name type="scientific">Kitasatospora aureofaciens</name>
    <name type="common">Streptomyces aureofaciens</name>
    <dbReference type="NCBI Taxonomy" id="1894"/>
    <lineage>
        <taxon>Bacteria</taxon>
        <taxon>Bacillati</taxon>
        <taxon>Actinomycetota</taxon>
        <taxon>Actinomycetes</taxon>
        <taxon>Kitasatosporales</taxon>
        <taxon>Streptomycetaceae</taxon>
        <taxon>Kitasatospora</taxon>
    </lineage>
</organism>
<accession>A0A1E7NF13</accession>
<evidence type="ECO:0000313" key="4">
    <source>
        <dbReference type="Proteomes" id="UP000037395"/>
    </source>
</evidence>
<keyword evidence="4" id="KW-1185">Reference proteome</keyword>
<gene>
    <name evidence="2" type="ORF">GCM10010502_45900</name>
    <name evidence="3" type="ORF">HS99_0000855</name>
</gene>
<dbReference type="Proteomes" id="UP000610124">
    <property type="component" value="Unassembled WGS sequence"/>
</dbReference>
<accession>A0A8H9LRB4</accession>
<reference evidence="2" key="5">
    <citation type="submission" date="2020-09" db="EMBL/GenBank/DDBJ databases">
        <authorList>
            <person name="Sun Q."/>
            <person name="Ohkuma M."/>
        </authorList>
    </citation>
    <scope>NUCLEOTIDE SEQUENCE</scope>
    <source>
        <strain evidence="2">JCM 4434</strain>
    </source>
</reference>
<evidence type="ECO:0000313" key="3">
    <source>
        <dbReference type="EMBL" id="OEV39296.1"/>
    </source>
</evidence>
<dbReference type="RefSeq" id="WP_030550250.1">
    <property type="nucleotide sequence ID" value="NZ_BMUB01000011.1"/>
</dbReference>
<dbReference type="EMBL" id="JPRF03000001">
    <property type="protein sequence ID" value="OEV39296.1"/>
    <property type="molecule type" value="Genomic_DNA"/>
</dbReference>
<evidence type="ECO:0000256" key="1">
    <source>
        <dbReference type="SAM" id="MobiDB-lite"/>
    </source>
</evidence>
<reference evidence="2" key="1">
    <citation type="journal article" date="2014" name="Int. J. Syst. Evol. Microbiol.">
        <title>Complete genome sequence of Corynebacterium casei LMG S-19264T (=DSM 44701T), isolated from a smear-ripened cheese.</title>
        <authorList>
            <consortium name="US DOE Joint Genome Institute (JGI-PGF)"/>
            <person name="Walter F."/>
            <person name="Albersmeier A."/>
            <person name="Kalinowski J."/>
            <person name="Ruckert C."/>
        </authorList>
    </citation>
    <scope>NUCLEOTIDE SEQUENCE</scope>
    <source>
        <strain evidence="2">JCM 4434</strain>
    </source>
</reference>
<name>A0A1E7NF13_KITAU</name>
<reference evidence="4" key="4">
    <citation type="submission" date="2016-08" db="EMBL/GenBank/DDBJ databases">
        <title>Sequencing, assembly and comparative genomics of S. aureofaciens ATCC 10762.</title>
        <authorList>
            <person name="Gradnigo J.S."/>
            <person name="Johnson N."/>
            <person name="Somerville G.A."/>
        </authorList>
    </citation>
    <scope>NUCLEOTIDE SEQUENCE [LARGE SCALE GENOMIC DNA]</scope>
    <source>
        <strain evidence="4">ATCC 10762 / DSM 40127 / CCM 3239 / JCM 4008 / LMG 5968 / NBRC 12843 / NCIMB 8234 / A-377</strain>
    </source>
</reference>
<reference evidence="3 4" key="2">
    <citation type="submission" date="2014-07" db="EMBL/GenBank/DDBJ databases">
        <authorList>
            <person name="Zhang J.E."/>
            <person name="Yang H."/>
            <person name="Guo J."/>
            <person name="Deng Z."/>
            <person name="Luo H."/>
            <person name="Luo M."/>
            <person name="Zhao B."/>
        </authorList>
    </citation>
    <scope>NUCLEOTIDE SEQUENCE [LARGE SCALE GENOMIC DNA]</scope>
    <source>
        <strain evidence="3">ATCC 10762</strain>
        <strain evidence="4">ATCC 10762 / DSM 40127 / CCM 3239 / JCM 4008 / LMG 5968 / NBRC 12843 / NCIMB 8234 / A-377</strain>
    </source>
</reference>
<protein>
    <submittedName>
        <fullName evidence="3">Uncharacterized protein</fullName>
    </submittedName>
</protein>
<reference evidence="3" key="3">
    <citation type="submission" date="2016-08" db="EMBL/GenBank/DDBJ databases">
        <title>Sequencing, Assembly and Comparative Genomics of S. aureofaciens ATCC 10762.</title>
        <authorList>
            <person name="Gradnigo J.S."/>
            <person name="Johnson N."/>
            <person name="Somerville G.A."/>
        </authorList>
    </citation>
    <scope>NUCLEOTIDE SEQUENCE [LARGE SCALE GENOMIC DNA]</scope>
    <source>
        <strain evidence="3">ATCC 10762</strain>
    </source>
</reference>
<feature type="region of interest" description="Disordered" evidence="1">
    <location>
        <begin position="256"/>
        <end position="306"/>
    </location>
</feature>